<evidence type="ECO:0000256" key="2">
    <source>
        <dbReference type="ARBA" id="ARBA00007883"/>
    </source>
</evidence>
<proteinExistence type="inferred from homology"/>
<keyword evidence="3 8" id="KW-0812">Transmembrane</keyword>
<dbReference type="PANTHER" id="PTHR21229:SF1">
    <property type="entry name" value="GH17801P"/>
    <property type="match status" value="1"/>
</dbReference>
<dbReference type="InterPro" id="IPR009637">
    <property type="entry name" value="GPR107/GPR108-like"/>
</dbReference>
<evidence type="ECO:0000256" key="9">
    <source>
        <dbReference type="SAM" id="SignalP"/>
    </source>
</evidence>
<evidence type="ECO:0000256" key="6">
    <source>
        <dbReference type="ARBA" id="ARBA00023136"/>
    </source>
</evidence>
<evidence type="ECO:0000256" key="4">
    <source>
        <dbReference type="ARBA" id="ARBA00022729"/>
    </source>
</evidence>
<dbReference type="InterPro" id="IPR053937">
    <property type="entry name" value="GOST_TM"/>
</dbReference>
<name>A0A9P3L890_9APHY</name>
<keyword evidence="6 8" id="KW-0472">Membrane</keyword>
<feature type="domain" description="GOST seven transmembrane" evidence="10">
    <location>
        <begin position="271"/>
        <end position="523"/>
    </location>
</feature>
<gene>
    <name evidence="12" type="ORF">PsYK624_019190</name>
</gene>
<evidence type="ECO:0000259" key="10">
    <source>
        <dbReference type="Pfam" id="PF06814"/>
    </source>
</evidence>
<feature type="transmembrane region" description="Helical" evidence="8">
    <location>
        <begin position="273"/>
        <end position="292"/>
    </location>
</feature>
<feature type="signal peptide" evidence="9">
    <location>
        <begin position="1"/>
        <end position="26"/>
    </location>
</feature>
<evidence type="ECO:0000256" key="1">
    <source>
        <dbReference type="ARBA" id="ARBA00004141"/>
    </source>
</evidence>
<comment type="caution">
    <text evidence="12">The sequence shown here is derived from an EMBL/GenBank/DDBJ whole genome shotgun (WGS) entry which is preliminary data.</text>
</comment>
<feature type="transmembrane region" description="Helical" evidence="8">
    <location>
        <begin position="493"/>
        <end position="517"/>
    </location>
</feature>
<evidence type="ECO:0000256" key="5">
    <source>
        <dbReference type="ARBA" id="ARBA00022989"/>
    </source>
</evidence>
<comment type="similarity">
    <text evidence="2">Belongs to the LU7TM family.</text>
</comment>
<feature type="transmembrane region" description="Helical" evidence="8">
    <location>
        <begin position="338"/>
        <end position="367"/>
    </location>
</feature>
<evidence type="ECO:0000313" key="13">
    <source>
        <dbReference type="Proteomes" id="UP000703269"/>
    </source>
</evidence>
<protein>
    <submittedName>
        <fullName evidence="12">Lung seven transmembrane receptor-domain-containing protein</fullName>
    </submittedName>
</protein>
<evidence type="ECO:0000256" key="3">
    <source>
        <dbReference type="ARBA" id="ARBA00022692"/>
    </source>
</evidence>
<feature type="region of interest" description="Disordered" evidence="7">
    <location>
        <begin position="139"/>
        <end position="170"/>
    </location>
</feature>
<evidence type="ECO:0000259" key="11">
    <source>
        <dbReference type="Pfam" id="PF21902"/>
    </source>
</evidence>
<dbReference type="EMBL" id="BPQB01000003">
    <property type="protein sequence ID" value="GJE85840.1"/>
    <property type="molecule type" value="Genomic_DNA"/>
</dbReference>
<reference evidence="12 13" key="1">
    <citation type="submission" date="2021-08" db="EMBL/GenBank/DDBJ databases">
        <title>Draft Genome Sequence of Phanerochaete sordida strain YK-624.</title>
        <authorList>
            <person name="Mori T."/>
            <person name="Dohra H."/>
            <person name="Suzuki T."/>
            <person name="Kawagishi H."/>
            <person name="Hirai H."/>
        </authorList>
    </citation>
    <scope>NUCLEOTIDE SEQUENCE [LARGE SCALE GENOMIC DNA]</scope>
    <source>
        <strain evidence="12 13">YK-624</strain>
    </source>
</reference>
<dbReference type="PANTHER" id="PTHR21229">
    <property type="entry name" value="LUNG SEVEN TRANSMEMBRANE RECEPTOR"/>
    <property type="match status" value="1"/>
</dbReference>
<feature type="domain" description="PTM1-like N-terminal" evidence="11">
    <location>
        <begin position="38"/>
        <end position="116"/>
    </location>
</feature>
<dbReference type="GO" id="GO:0005829">
    <property type="term" value="C:cytosol"/>
    <property type="evidence" value="ECO:0007669"/>
    <property type="project" value="GOC"/>
</dbReference>
<keyword evidence="13" id="KW-1185">Reference proteome</keyword>
<dbReference type="AlphaFoldDB" id="A0A9P3L890"/>
<keyword evidence="4 9" id="KW-0732">Signal</keyword>
<dbReference type="GO" id="GO:0016020">
    <property type="term" value="C:membrane"/>
    <property type="evidence" value="ECO:0007669"/>
    <property type="project" value="UniProtKB-SubCell"/>
</dbReference>
<dbReference type="InterPro" id="IPR053938">
    <property type="entry name" value="PTM1-like_N"/>
</dbReference>
<comment type="subcellular location">
    <subcellularLocation>
        <location evidence="1">Membrane</location>
        <topology evidence="1">Multi-pass membrane protein</topology>
    </subcellularLocation>
</comment>
<feature type="transmembrane region" description="Helical" evidence="8">
    <location>
        <begin position="379"/>
        <end position="397"/>
    </location>
</feature>
<dbReference type="OrthoDB" id="19932at2759"/>
<feature type="compositionally biased region" description="Basic and acidic residues" evidence="7">
    <location>
        <begin position="605"/>
        <end position="621"/>
    </location>
</feature>
<feature type="chain" id="PRO_5040503973" evidence="9">
    <location>
        <begin position="27"/>
        <end position="621"/>
    </location>
</feature>
<keyword evidence="5 8" id="KW-1133">Transmembrane helix</keyword>
<keyword evidence="12" id="KW-0675">Receptor</keyword>
<feature type="region of interest" description="Disordered" evidence="7">
    <location>
        <begin position="553"/>
        <end position="572"/>
    </location>
</feature>
<feature type="compositionally biased region" description="Acidic residues" evidence="7">
    <location>
        <begin position="585"/>
        <end position="597"/>
    </location>
</feature>
<feature type="transmembrane region" description="Helical" evidence="8">
    <location>
        <begin position="455"/>
        <end position="473"/>
    </location>
</feature>
<feature type="transmembrane region" description="Helical" evidence="8">
    <location>
        <begin position="409"/>
        <end position="434"/>
    </location>
</feature>
<organism evidence="12 13">
    <name type="scientific">Phanerochaete sordida</name>
    <dbReference type="NCBI Taxonomy" id="48140"/>
    <lineage>
        <taxon>Eukaryota</taxon>
        <taxon>Fungi</taxon>
        <taxon>Dikarya</taxon>
        <taxon>Basidiomycota</taxon>
        <taxon>Agaricomycotina</taxon>
        <taxon>Agaricomycetes</taxon>
        <taxon>Polyporales</taxon>
        <taxon>Phanerochaetaceae</taxon>
        <taxon>Phanerochaete</taxon>
    </lineage>
</organism>
<sequence length="621" mass="70040">MLLPRLPTSLLSSSLLLLLASNLASAYEVPVSDADYDRQICSGMWGGGNTFINVTFDGSSQGQLAMVIYEWKDMPYLGKVTSQTDEFMPKTYVCTSDAVRGGFCTTSDLGRFILDLPEGRPINETSFWLARVAFGDSADSSGPTEAESSGFWEDPAGNPTPPEDESGYTTPWKRSVRFARSLPQQLVRRQDNQPLNPSPAGILRYQEPIQYLVRKTGYYCVAIVPVTVLPSSDSNNAPRQAPTDVPFHPKYQGTVLFQNKFSGKLPAAEYPKVNFYLTMFIVYAVVGGVWAWQCYRNLQDLLPIQYYLSSLLGFLIVEMFASWVYYRFLNAHGKGTASTVFLIVVAILDAGRNALSFFLLLVVSLGLSVVRESLGKTMLRCQLLAVAHFVFGVLYAVGIVELELESTSAFVLLLFVIPLAFTLSGFLLWILYALNATINQLAARKQHYKLRMFQRLYRLLLFTVLMVVVFFVVSSMTFSGRLAEDYGARSWKFQWWLLDGWLTLLYLIDFIAIAYLWRPTPNNRRLAMFDELAQDEEDAEDYDLEAIERRTEANERFHHDDDDTATLVGRGPGSMAEDAVVFEIGDEDAHELSEDEDPAKKRRNLNHDGEEHEREGLMKDL</sequence>
<feature type="region of interest" description="Disordered" evidence="7">
    <location>
        <begin position="585"/>
        <end position="621"/>
    </location>
</feature>
<dbReference type="Proteomes" id="UP000703269">
    <property type="component" value="Unassembled WGS sequence"/>
</dbReference>
<dbReference type="Pfam" id="PF21902">
    <property type="entry name" value="PTM1-like_N"/>
    <property type="match status" value="1"/>
</dbReference>
<evidence type="ECO:0000256" key="7">
    <source>
        <dbReference type="SAM" id="MobiDB-lite"/>
    </source>
</evidence>
<dbReference type="GO" id="GO:0042147">
    <property type="term" value="P:retrograde transport, endosome to Golgi"/>
    <property type="evidence" value="ECO:0007669"/>
    <property type="project" value="TreeGrafter"/>
</dbReference>
<feature type="transmembrane region" description="Helical" evidence="8">
    <location>
        <begin position="304"/>
        <end position="326"/>
    </location>
</feature>
<evidence type="ECO:0000313" key="12">
    <source>
        <dbReference type="EMBL" id="GJE85840.1"/>
    </source>
</evidence>
<evidence type="ECO:0000256" key="8">
    <source>
        <dbReference type="SAM" id="Phobius"/>
    </source>
</evidence>
<dbReference type="GO" id="GO:0005794">
    <property type="term" value="C:Golgi apparatus"/>
    <property type="evidence" value="ECO:0007669"/>
    <property type="project" value="TreeGrafter"/>
</dbReference>
<dbReference type="Pfam" id="PF06814">
    <property type="entry name" value="GOST_TM"/>
    <property type="match status" value="1"/>
</dbReference>
<accession>A0A9P3L890</accession>